<gene>
    <name evidence="4" type="ORF">GCM10008942_19820</name>
</gene>
<accession>A0ABN1EPG0</accession>
<protein>
    <recommendedName>
        <fullName evidence="3">HPt domain-containing protein</fullName>
    </recommendedName>
</protein>
<reference evidence="4 5" key="1">
    <citation type="journal article" date="2019" name="Int. J. Syst. Evol. Microbiol.">
        <title>The Global Catalogue of Microorganisms (GCM) 10K type strain sequencing project: providing services to taxonomists for standard genome sequencing and annotation.</title>
        <authorList>
            <consortium name="The Broad Institute Genomics Platform"/>
            <consortium name="The Broad Institute Genome Sequencing Center for Infectious Disease"/>
            <person name="Wu L."/>
            <person name="Ma J."/>
        </authorList>
    </citation>
    <scope>NUCLEOTIDE SEQUENCE [LARGE SCALE GENOMIC DNA]</scope>
    <source>
        <strain evidence="4 5">JCM 15089</strain>
    </source>
</reference>
<dbReference type="PROSITE" id="PS50894">
    <property type="entry name" value="HPT"/>
    <property type="match status" value="1"/>
</dbReference>
<evidence type="ECO:0000256" key="1">
    <source>
        <dbReference type="ARBA" id="ARBA00023012"/>
    </source>
</evidence>
<dbReference type="SUPFAM" id="SSF47226">
    <property type="entry name" value="Histidine-containing phosphotransfer domain, HPT domain"/>
    <property type="match status" value="1"/>
</dbReference>
<keyword evidence="5" id="KW-1185">Reference proteome</keyword>
<dbReference type="RefSeq" id="WP_166934064.1">
    <property type="nucleotide sequence ID" value="NZ_BAAADD010000005.1"/>
</dbReference>
<name>A0ABN1EPG0_9PROT</name>
<dbReference type="InterPro" id="IPR036641">
    <property type="entry name" value="HPT_dom_sf"/>
</dbReference>
<keyword evidence="2" id="KW-0597">Phosphoprotein</keyword>
<evidence type="ECO:0000259" key="3">
    <source>
        <dbReference type="PROSITE" id="PS50894"/>
    </source>
</evidence>
<dbReference type="EMBL" id="BAAADD010000005">
    <property type="protein sequence ID" value="GAA0571147.1"/>
    <property type="molecule type" value="Genomic_DNA"/>
</dbReference>
<dbReference type="Pfam" id="PF01627">
    <property type="entry name" value="Hpt"/>
    <property type="match status" value="1"/>
</dbReference>
<keyword evidence="1" id="KW-0902">Two-component regulatory system</keyword>
<organism evidence="4 5">
    <name type="scientific">Rhizomicrobium electricum</name>
    <dbReference type="NCBI Taxonomy" id="480070"/>
    <lineage>
        <taxon>Bacteria</taxon>
        <taxon>Pseudomonadati</taxon>
        <taxon>Pseudomonadota</taxon>
        <taxon>Alphaproteobacteria</taxon>
        <taxon>Micropepsales</taxon>
        <taxon>Micropepsaceae</taxon>
        <taxon>Rhizomicrobium</taxon>
    </lineage>
</organism>
<feature type="modified residue" description="Phosphohistidine" evidence="2">
    <location>
        <position position="83"/>
    </location>
</feature>
<sequence length="168" mass="18108">MAITEKAQIFMPPISLKAKAGSASGTLTVDPEVLKSGEKAMEGLRREFSDWLAEDIATLAKTFAVFAKAPTAENAGALFRAAHDLKGQATTFEYPLIARVAASLAKLMDGMQSWEAAPLPLVAAHVDAIHVIHRDRIKDISNRIALTLAEELEGRVLKTIAQASFKQP</sequence>
<dbReference type="InterPro" id="IPR008207">
    <property type="entry name" value="Sig_transdc_His_kin_Hpt_dom"/>
</dbReference>
<feature type="domain" description="HPt" evidence="3">
    <location>
        <begin position="37"/>
        <end position="136"/>
    </location>
</feature>
<evidence type="ECO:0000313" key="4">
    <source>
        <dbReference type="EMBL" id="GAA0571147.1"/>
    </source>
</evidence>
<comment type="caution">
    <text evidence="4">The sequence shown here is derived from an EMBL/GenBank/DDBJ whole genome shotgun (WGS) entry which is preliminary data.</text>
</comment>
<proteinExistence type="predicted"/>
<evidence type="ECO:0000256" key="2">
    <source>
        <dbReference type="PROSITE-ProRule" id="PRU00110"/>
    </source>
</evidence>
<dbReference type="Proteomes" id="UP001499951">
    <property type="component" value="Unassembled WGS sequence"/>
</dbReference>
<dbReference type="SMART" id="SM00073">
    <property type="entry name" value="HPT"/>
    <property type="match status" value="1"/>
</dbReference>
<evidence type="ECO:0000313" key="5">
    <source>
        <dbReference type="Proteomes" id="UP001499951"/>
    </source>
</evidence>
<dbReference type="Gene3D" id="1.20.120.160">
    <property type="entry name" value="HPT domain"/>
    <property type="match status" value="1"/>
</dbReference>